<keyword evidence="2 5" id="KW-0812">Transmembrane</keyword>
<reference evidence="8" key="3">
    <citation type="submission" date="2015-06" db="UniProtKB">
        <authorList>
            <consortium name="EnsemblMetazoa"/>
        </authorList>
    </citation>
    <scope>IDENTIFICATION</scope>
</reference>
<dbReference type="GO" id="GO:0016020">
    <property type="term" value="C:membrane"/>
    <property type="evidence" value="ECO:0007669"/>
    <property type="project" value="UniProtKB-SubCell"/>
</dbReference>
<dbReference type="AlphaFoldDB" id="R7UIT7"/>
<evidence type="ECO:0000313" key="7">
    <source>
        <dbReference type="EMBL" id="ELU06008.1"/>
    </source>
</evidence>
<dbReference type="InterPro" id="IPR036259">
    <property type="entry name" value="MFS_trans_sf"/>
</dbReference>
<dbReference type="InterPro" id="IPR020846">
    <property type="entry name" value="MFS_dom"/>
</dbReference>
<feature type="non-terminal residue" evidence="7">
    <location>
        <position position="1"/>
    </location>
</feature>
<dbReference type="HOGENOM" id="CLU_001265_33_4_1"/>
<reference evidence="9" key="1">
    <citation type="submission" date="2012-12" db="EMBL/GenBank/DDBJ databases">
        <authorList>
            <person name="Hellsten U."/>
            <person name="Grimwood J."/>
            <person name="Chapman J.A."/>
            <person name="Shapiro H."/>
            <person name="Aerts A."/>
            <person name="Otillar R.P."/>
            <person name="Terry A.Y."/>
            <person name="Boore J.L."/>
            <person name="Simakov O."/>
            <person name="Marletaz F."/>
            <person name="Cho S.-J."/>
            <person name="Edsinger-Gonzales E."/>
            <person name="Havlak P."/>
            <person name="Kuo D.-H."/>
            <person name="Larsson T."/>
            <person name="Lv J."/>
            <person name="Arendt D."/>
            <person name="Savage R."/>
            <person name="Osoegawa K."/>
            <person name="de Jong P."/>
            <person name="Lindberg D.R."/>
            <person name="Seaver E.C."/>
            <person name="Weisblat D.A."/>
            <person name="Putnam N.H."/>
            <person name="Grigoriev I.V."/>
            <person name="Rokhsar D.S."/>
        </authorList>
    </citation>
    <scope>NUCLEOTIDE SEQUENCE</scope>
    <source>
        <strain evidence="9">I ESC-2004</strain>
    </source>
</reference>
<evidence type="ECO:0000256" key="4">
    <source>
        <dbReference type="ARBA" id="ARBA00023136"/>
    </source>
</evidence>
<dbReference type="Pfam" id="PF00083">
    <property type="entry name" value="Sugar_tr"/>
    <property type="match status" value="1"/>
</dbReference>
<dbReference type="EnsemblMetazoa" id="CapteT63021">
    <property type="protein sequence ID" value="CapteP63021"/>
    <property type="gene ID" value="CapteG63021"/>
</dbReference>
<dbReference type="Proteomes" id="UP000014760">
    <property type="component" value="Unassembled WGS sequence"/>
</dbReference>
<evidence type="ECO:0000313" key="9">
    <source>
        <dbReference type="Proteomes" id="UP000014760"/>
    </source>
</evidence>
<feature type="transmembrane region" description="Helical" evidence="5">
    <location>
        <begin position="48"/>
        <end position="71"/>
    </location>
</feature>
<evidence type="ECO:0000256" key="5">
    <source>
        <dbReference type="SAM" id="Phobius"/>
    </source>
</evidence>
<keyword evidence="4 5" id="KW-0472">Membrane</keyword>
<organism evidence="7">
    <name type="scientific">Capitella teleta</name>
    <name type="common">Polychaete worm</name>
    <dbReference type="NCBI Taxonomy" id="283909"/>
    <lineage>
        <taxon>Eukaryota</taxon>
        <taxon>Metazoa</taxon>
        <taxon>Spiralia</taxon>
        <taxon>Lophotrochozoa</taxon>
        <taxon>Annelida</taxon>
        <taxon>Polychaeta</taxon>
        <taxon>Sedentaria</taxon>
        <taxon>Scolecida</taxon>
        <taxon>Capitellidae</taxon>
        <taxon>Capitella</taxon>
    </lineage>
</organism>
<dbReference type="InterPro" id="IPR005828">
    <property type="entry name" value="MFS_sugar_transport-like"/>
</dbReference>
<protein>
    <recommendedName>
        <fullName evidence="6">Major facilitator superfamily (MFS) profile domain-containing protein</fullName>
    </recommendedName>
</protein>
<dbReference type="SUPFAM" id="SSF103473">
    <property type="entry name" value="MFS general substrate transporter"/>
    <property type="match status" value="1"/>
</dbReference>
<feature type="transmembrane region" description="Helical" evidence="5">
    <location>
        <begin position="133"/>
        <end position="152"/>
    </location>
</feature>
<gene>
    <name evidence="7" type="ORF">CAPTEDRAFT_63021</name>
</gene>
<proteinExistence type="predicted"/>
<feature type="transmembrane region" description="Helical" evidence="5">
    <location>
        <begin position="222"/>
        <end position="243"/>
    </location>
</feature>
<evidence type="ECO:0000313" key="8">
    <source>
        <dbReference type="EnsemblMetazoa" id="CapteP63021"/>
    </source>
</evidence>
<evidence type="ECO:0000256" key="2">
    <source>
        <dbReference type="ARBA" id="ARBA00022692"/>
    </source>
</evidence>
<name>R7UIT7_CAPTE</name>
<dbReference type="STRING" id="283909.R7UIT7"/>
<evidence type="ECO:0000259" key="6">
    <source>
        <dbReference type="PROSITE" id="PS50850"/>
    </source>
</evidence>
<keyword evidence="3 5" id="KW-1133">Transmembrane helix</keyword>
<comment type="subcellular location">
    <subcellularLocation>
        <location evidence="1">Membrane</location>
        <topology evidence="1">Multi-pass membrane protein</topology>
    </subcellularLocation>
</comment>
<dbReference type="OMA" id="INRICSW"/>
<feature type="transmembrane region" description="Helical" evidence="5">
    <location>
        <begin position="105"/>
        <end position="127"/>
    </location>
</feature>
<dbReference type="PANTHER" id="PTHR24064">
    <property type="entry name" value="SOLUTE CARRIER FAMILY 22 MEMBER"/>
    <property type="match status" value="1"/>
</dbReference>
<feature type="transmembrane region" description="Helical" evidence="5">
    <location>
        <begin position="283"/>
        <end position="302"/>
    </location>
</feature>
<feature type="transmembrane region" description="Helical" evidence="5">
    <location>
        <begin position="314"/>
        <end position="338"/>
    </location>
</feature>
<dbReference type="PROSITE" id="PS50850">
    <property type="entry name" value="MFS"/>
    <property type="match status" value="1"/>
</dbReference>
<dbReference type="OrthoDB" id="10021984at2759"/>
<accession>R7UIT7</accession>
<dbReference type="Gene3D" id="1.20.1250.20">
    <property type="entry name" value="MFS general substrate transporter like domains"/>
    <property type="match status" value="1"/>
</dbReference>
<feature type="transmembrane region" description="Helical" evidence="5">
    <location>
        <begin position="20"/>
        <end position="39"/>
    </location>
</feature>
<evidence type="ECO:0000256" key="1">
    <source>
        <dbReference type="ARBA" id="ARBA00004141"/>
    </source>
</evidence>
<keyword evidence="9" id="KW-1185">Reference proteome</keyword>
<feature type="non-terminal residue" evidence="7">
    <location>
        <position position="427"/>
    </location>
</feature>
<feature type="transmembrane region" description="Helical" evidence="5">
    <location>
        <begin position="374"/>
        <end position="397"/>
    </location>
</feature>
<dbReference type="EMBL" id="AMQN01007627">
    <property type="status" value="NOT_ANNOTATED_CDS"/>
    <property type="molecule type" value="Genomic_DNA"/>
</dbReference>
<feature type="domain" description="Major facilitator superfamily (MFS) profile" evidence="6">
    <location>
        <begin position="1"/>
        <end position="402"/>
    </location>
</feature>
<evidence type="ECO:0000256" key="3">
    <source>
        <dbReference type="ARBA" id="ARBA00022989"/>
    </source>
</evidence>
<reference evidence="7 9" key="2">
    <citation type="journal article" date="2013" name="Nature">
        <title>Insights into bilaterian evolution from three spiralian genomes.</title>
        <authorList>
            <person name="Simakov O."/>
            <person name="Marletaz F."/>
            <person name="Cho S.J."/>
            <person name="Edsinger-Gonzales E."/>
            <person name="Havlak P."/>
            <person name="Hellsten U."/>
            <person name="Kuo D.H."/>
            <person name="Larsson T."/>
            <person name="Lv J."/>
            <person name="Arendt D."/>
            <person name="Savage R."/>
            <person name="Osoegawa K."/>
            <person name="de Jong P."/>
            <person name="Grimwood J."/>
            <person name="Chapman J.A."/>
            <person name="Shapiro H."/>
            <person name="Aerts A."/>
            <person name="Otillar R.P."/>
            <person name="Terry A.Y."/>
            <person name="Boore J.L."/>
            <person name="Grigoriev I.V."/>
            <person name="Lindberg D.R."/>
            <person name="Seaver E.C."/>
            <person name="Weisblat D.A."/>
            <person name="Putnam N.H."/>
            <person name="Rokhsar D.S."/>
        </authorList>
    </citation>
    <scope>NUCLEOTIDE SEQUENCE</scope>
    <source>
        <strain evidence="7 9">I ESC-2004</strain>
    </source>
</reference>
<dbReference type="EMBL" id="KB301027">
    <property type="protein sequence ID" value="ELU06008.1"/>
    <property type="molecule type" value="Genomic_DNA"/>
</dbReference>
<feature type="transmembrane region" description="Helical" evidence="5">
    <location>
        <begin position="255"/>
        <end position="276"/>
    </location>
</feature>
<dbReference type="GO" id="GO:0022857">
    <property type="term" value="F:transmembrane transporter activity"/>
    <property type="evidence" value="ECO:0007669"/>
    <property type="project" value="InterPro"/>
</dbReference>
<sequence>LISIFSQWNLVCDRRFMKDMSQTIMVFGVMVGAMGFTMLSDNFGRKPIFLFSHMAMVVVGCITAFLNNYYAFCVFRFFAGALQQGIILTGFVMACELFPAKYRTFAGMAIENFWATGMCLLALWAYLIRNWRHLQLLISLLGLFAVPLFWFLPESIPWLCANQRVEEAEEIIQKAAKFNNVPMPKRSKFPSSIIDKFRQTRKKSGPEAARYTLLDVLRNRRLLSYATMMCFIWLVNNLVYYGLSFSTSALAGDRYLNFFLSGLVEIPAYTSCIFILERFGRRWPLCIFHFIAGLFLAVTMFIPEVTEGGTDLRWLLITCNMIGKFGITGTFGIIFLYTPEIFPTTLRAQAMGIASLGGRIGNMMAPFADSLAAAVPWLPGILFGALSLAAGLLVFFLPETLNRPLPQTIEDIENWSKKPAPKSSSME</sequence>
<feature type="transmembrane region" description="Helical" evidence="5">
    <location>
        <begin position="77"/>
        <end position="98"/>
    </location>
</feature>
<dbReference type="CDD" id="cd17317">
    <property type="entry name" value="MFS_SLC22"/>
    <property type="match status" value="1"/>
</dbReference>